<evidence type="ECO:0000313" key="2">
    <source>
        <dbReference type="EMBL" id="KAG2389152.1"/>
    </source>
</evidence>
<dbReference type="AlphaFoldDB" id="A0AA88GUJ3"/>
<dbReference type="Proteomes" id="UP000816034">
    <property type="component" value="Unassembled WGS sequence"/>
</dbReference>
<sequence>MSKRHLFDSTTLMMKDDGKTISETTKRRKYKLNSLNTDPSSLEFNMHHDPSYLELTRIPFNGKIIHFKHSSKLKDLFEIRAACRENKPCCENDRKARMCFYATCKWTGQNVVLKTLSDQTSSMVDVMKHETLNIIVDNKTIRNDTINDQELLLEEEYLKISQIPAQCFIDEYKKQCGLNAMGTNYCKLYGRIIRNEGETKWTTEKDIQLGATLNFTIDDSILTSYIIINDEDKYRETLHQALSKNSKLLTTNSKLDLEAMKITLFKFAFTRDNAFVNTLIKRRREISNLHSDPMVSSSENETASSSKEEATLDNSIQLLSIDEENYGDNYIKNAKKNGITLEDQYELTIASKCTKEFLKRMKDKSKTSSLIDFLERMKQVEPLPFEGFTENVDALMKVVKRSSIAKRKQKK</sequence>
<dbReference type="EMBL" id="PYSW02000008">
    <property type="protein sequence ID" value="KAG2389152.1"/>
    <property type="molecule type" value="Genomic_DNA"/>
</dbReference>
<keyword evidence="3" id="KW-1185">Reference proteome</keyword>
<reference evidence="2 3" key="1">
    <citation type="journal article" date="2018" name="BMC Genomics">
        <title>The genome of Naegleria lovaniensis, the basis for a comparative approach to unravel pathogenicity factors of the human pathogenic amoeba N. fowleri.</title>
        <authorList>
            <person name="Liechti N."/>
            <person name="Schurch N."/>
            <person name="Bruggmann R."/>
            <person name="Wittwer M."/>
        </authorList>
    </citation>
    <scope>NUCLEOTIDE SEQUENCE [LARGE SCALE GENOMIC DNA]</scope>
    <source>
        <strain evidence="2 3">ATCC 30569</strain>
    </source>
</reference>
<name>A0AA88GUJ3_NAELO</name>
<feature type="compositionally biased region" description="Low complexity" evidence="1">
    <location>
        <begin position="296"/>
        <end position="305"/>
    </location>
</feature>
<feature type="region of interest" description="Disordered" evidence="1">
    <location>
        <begin position="291"/>
        <end position="311"/>
    </location>
</feature>
<gene>
    <name evidence="2" type="ORF">C9374_014552</name>
</gene>
<dbReference type="GeneID" id="68107005"/>
<evidence type="ECO:0000256" key="1">
    <source>
        <dbReference type="SAM" id="MobiDB-lite"/>
    </source>
</evidence>
<organism evidence="2 3">
    <name type="scientific">Naegleria lovaniensis</name>
    <name type="common">Amoeba</name>
    <dbReference type="NCBI Taxonomy" id="51637"/>
    <lineage>
        <taxon>Eukaryota</taxon>
        <taxon>Discoba</taxon>
        <taxon>Heterolobosea</taxon>
        <taxon>Tetramitia</taxon>
        <taxon>Eutetramitia</taxon>
        <taxon>Vahlkampfiidae</taxon>
        <taxon>Naegleria</taxon>
    </lineage>
</organism>
<proteinExistence type="predicted"/>
<evidence type="ECO:0000313" key="3">
    <source>
        <dbReference type="Proteomes" id="UP000816034"/>
    </source>
</evidence>
<comment type="caution">
    <text evidence="2">The sequence shown here is derived from an EMBL/GenBank/DDBJ whole genome shotgun (WGS) entry which is preliminary data.</text>
</comment>
<dbReference type="RefSeq" id="XP_044553144.1">
    <property type="nucleotide sequence ID" value="XM_044690552.1"/>
</dbReference>
<accession>A0AA88GUJ3</accession>
<protein>
    <submittedName>
        <fullName evidence="2">Uncharacterized protein</fullName>
    </submittedName>
</protein>